<dbReference type="EMBL" id="CACRTU010000008">
    <property type="protein sequence ID" value="VYT73052.1"/>
    <property type="molecule type" value="Genomic_DNA"/>
</dbReference>
<sequence length="210" mass="24949">MNIYIQKSNNFEIRIKENGEMLLKVSIPYLYDSEVIYFNAKGTYIKERIAPKAFGNVLKRNNNVPKLLLDHKYNTEQKVKKFKWTDTDKSFNFEFTFEPSQELLRNINNLGAMSFGFVENGSRWLDLRTDFSKVHNWERTILSFKEFREISILINEKPAYPSARIYVGDRALPLNTQEKEEFISYMQKVIEELKRGELETIKREVNRLRG</sequence>
<accession>A0A6N2Z7B8</accession>
<dbReference type="Pfam" id="PF04586">
    <property type="entry name" value="Peptidase_S78"/>
    <property type="match status" value="1"/>
</dbReference>
<evidence type="ECO:0000259" key="4">
    <source>
        <dbReference type="Pfam" id="PF04586"/>
    </source>
</evidence>
<evidence type="ECO:0000256" key="2">
    <source>
        <dbReference type="ARBA" id="ARBA00022670"/>
    </source>
</evidence>
<feature type="domain" description="Prohead serine protease" evidence="4">
    <location>
        <begin position="38"/>
        <end position="168"/>
    </location>
</feature>
<evidence type="ECO:0000256" key="3">
    <source>
        <dbReference type="ARBA" id="ARBA00022801"/>
    </source>
</evidence>
<gene>
    <name evidence="5" type="ORF">CBLFYP62_00597</name>
</gene>
<evidence type="ECO:0000256" key="1">
    <source>
        <dbReference type="ARBA" id="ARBA00022612"/>
    </source>
</evidence>
<organism evidence="5">
    <name type="scientific">Clostridium butyricum</name>
    <dbReference type="NCBI Taxonomy" id="1492"/>
    <lineage>
        <taxon>Bacteria</taxon>
        <taxon>Bacillati</taxon>
        <taxon>Bacillota</taxon>
        <taxon>Clostridia</taxon>
        <taxon>Eubacteriales</taxon>
        <taxon>Clostridiaceae</taxon>
        <taxon>Clostridium</taxon>
    </lineage>
</organism>
<dbReference type="InterPro" id="IPR054613">
    <property type="entry name" value="Peptidase_S78_dom"/>
</dbReference>
<dbReference type="GO" id="GO:0006508">
    <property type="term" value="P:proteolysis"/>
    <property type="evidence" value="ECO:0007669"/>
    <property type="project" value="UniProtKB-KW"/>
</dbReference>
<reference evidence="5" key="1">
    <citation type="submission" date="2019-11" db="EMBL/GenBank/DDBJ databases">
        <authorList>
            <person name="Feng L."/>
        </authorList>
    </citation>
    <scope>NUCLEOTIDE SEQUENCE</scope>
    <source>
        <strain evidence="5">CButyricumLFYP62</strain>
    </source>
</reference>
<name>A0A6N2Z7B8_CLOBU</name>
<keyword evidence="3" id="KW-0378">Hydrolase</keyword>
<dbReference type="GO" id="GO:0008233">
    <property type="term" value="F:peptidase activity"/>
    <property type="evidence" value="ECO:0007669"/>
    <property type="project" value="UniProtKB-KW"/>
</dbReference>
<protein>
    <submittedName>
        <fullName evidence="5">Caudovirus prohead protease</fullName>
    </submittedName>
</protein>
<proteinExistence type="predicted"/>
<dbReference type="RefSeq" id="WP_003429895.1">
    <property type="nucleotide sequence ID" value="NZ_CACRTU010000008.1"/>
</dbReference>
<dbReference type="AlphaFoldDB" id="A0A6N2Z7B8"/>
<evidence type="ECO:0000313" key="5">
    <source>
        <dbReference type="EMBL" id="VYT73052.1"/>
    </source>
</evidence>
<keyword evidence="1" id="KW-1188">Viral release from host cell</keyword>
<keyword evidence="2 5" id="KW-0645">Protease</keyword>